<reference evidence="1" key="1">
    <citation type="journal article" date="2015" name="Nature">
        <title>Complex archaea that bridge the gap between prokaryotes and eukaryotes.</title>
        <authorList>
            <person name="Spang A."/>
            <person name="Saw J.H."/>
            <person name="Jorgensen S.L."/>
            <person name="Zaremba-Niedzwiedzka K."/>
            <person name="Martijn J."/>
            <person name="Lind A.E."/>
            <person name="van Eijk R."/>
            <person name="Schleper C."/>
            <person name="Guy L."/>
            <person name="Ettema T.J."/>
        </authorList>
    </citation>
    <scope>NUCLEOTIDE SEQUENCE</scope>
</reference>
<evidence type="ECO:0000313" key="1">
    <source>
        <dbReference type="EMBL" id="KKN17577.1"/>
    </source>
</evidence>
<dbReference type="EMBL" id="LAZR01003507">
    <property type="protein sequence ID" value="KKN17577.1"/>
    <property type="molecule type" value="Genomic_DNA"/>
</dbReference>
<dbReference type="AlphaFoldDB" id="A0A0F9NZL1"/>
<accession>A0A0F9NZL1</accession>
<proteinExistence type="predicted"/>
<name>A0A0F9NZL1_9ZZZZ</name>
<protein>
    <submittedName>
        <fullName evidence="1">Uncharacterized protein</fullName>
    </submittedName>
</protein>
<comment type="caution">
    <text evidence="1">The sequence shown here is derived from an EMBL/GenBank/DDBJ whole genome shotgun (WGS) entry which is preliminary data.</text>
</comment>
<sequence>MDAQARVLRAVSKYLQAETLKKATEFAEQELLQAVREVPSDYMGDYVQRTSELQEAIEAL</sequence>
<gene>
    <name evidence="1" type="ORF">LCGC14_0964430</name>
</gene>
<organism evidence="1">
    <name type="scientific">marine sediment metagenome</name>
    <dbReference type="NCBI Taxonomy" id="412755"/>
    <lineage>
        <taxon>unclassified sequences</taxon>
        <taxon>metagenomes</taxon>
        <taxon>ecological metagenomes</taxon>
    </lineage>
</organism>